<evidence type="ECO:0000313" key="3">
    <source>
        <dbReference type="Proteomes" id="UP001208651"/>
    </source>
</evidence>
<dbReference type="Proteomes" id="UP001208651">
    <property type="component" value="Unassembled WGS sequence"/>
</dbReference>
<name>A0AAW5RUM2_AERME</name>
<sequence length="132" mass="14980">MELHDLIEKYRGAIRSPSSCDCLTLLLHYLGDEDHIEQIKGRYKTQRGAFRTIPKLTGYPTIEDYLETHCERIQPLFCRDGDIVVGGGHMAIIASGHTFGVVKDIDGFESFGFKPLEVTALNKGEHIIYRKR</sequence>
<dbReference type="AlphaFoldDB" id="A0AAW5RUM2"/>
<comment type="caution">
    <text evidence="2">The sequence shown here is derived from an EMBL/GenBank/DDBJ whole genome shotgun (WGS) entry which is preliminary data.</text>
</comment>
<protein>
    <recommendedName>
        <fullName evidence="1">DUF6950 domain-containing protein</fullName>
    </recommendedName>
</protein>
<proteinExistence type="predicted"/>
<organism evidence="2 3">
    <name type="scientific">Aeromonas media</name>
    <dbReference type="NCBI Taxonomy" id="651"/>
    <lineage>
        <taxon>Bacteria</taxon>
        <taxon>Pseudomonadati</taxon>
        <taxon>Pseudomonadota</taxon>
        <taxon>Gammaproteobacteria</taxon>
        <taxon>Aeromonadales</taxon>
        <taxon>Aeromonadaceae</taxon>
        <taxon>Aeromonas</taxon>
    </lineage>
</organism>
<dbReference type="Pfam" id="PF22262">
    <property type="entry name" value="DUF6950"/>
    <property type="match status" value="1"/>
</dbReference>
<evidence type="ECO:0000259" key="1">
    <source>
        <dbReference type="Pfam" id="PF22262"/>
    </source>
</evidence>
<evidence type="ECO:0000313" key="2">
    <source>
        <dbReference type="EMBL" id="MCV3290978.1"/>
    </source>
</evidence>
<gene>
    <name evidence="2" type="ORF">LZT28_22645</name>
</gene>
<dbReference type="RefSeq" id="WP_263686719.1">
    <property type="nucleotide sequence ID" value="NZ_JAJVCY010000115.1"/>
</dbReference>
<dbReference type="EMBL" id="JAJVCY010000115">
    <property type="protein sequence ID" value="MCV3290978.1"/>
    <property type="molecule type" value="Genomic_DNA"/>
</dbReference>
<feature type="domain" description="DUF6950" evidence="1">
    <location>
        <begin position="2"/>
        <end position="109"/>
    </location>
</feature>
<reference evidence="2" key="1">
    <citation type="submission" date="2022-01" db="EMBL/GenBank/DDBJ databases">
        <title>Comparison of Fish pathogen Aeromonas spp.</title>
        <authorList>
            <person name="Dubey S."/>
            <person name="Sorum H."/>
            <person name="Munangandu H.M."/>
        </authorList>
    </citation>
    <scope>NUCLEOTIDE SEQUENCE</scope>
    <source>
        <strain evidence="2">SD/21-15</strain>
    </source>
</reference>
<accession>A0AAW5RUM2</accession>
<dbReference type="InterPro" id="IPR053802">
    <property type="entry name" value="DUF6950"/>
</dbReference>